<organism evidence="1 2">
    <name type="scientific">Pseudomonas chlororaphis</name>
    <dbReference type="NCBI Taxonomy" id="587753"/>
    <lineage>
        <taxon>Bacteria</taxon>
        <taxon>Pseudomonadati</taxon>
        <taxon>Pseudomonadota</taxon>
        <taxon>Gammaproteobacteria</taxon>
        <taxon>Pseudomonadales</taxon>
        <taxon>Pseudomonadaceae</taxon>
        <taxon>Pseudomonas</taxon>
    </lineage>
</organism>
<sequence>MLQGFFSWHCDFTECSEQGPCHWFFILKKVALLLLFRLFRALFHWACNRLNRGR</sequence>
<dbReference type="EMBL" id="CP011110">
    <property type="protein sequence ID" value="AKA26939.1"/>
    <property type="molecule type" value="Genomic_DNA"/>
</dbReference>
<gene>
    <name evidence="1" type="ORF">PCL1606_54940</name>
</gene>
<dbReference type="PATRIC" id="fig|587753.10.peg.5485"/>
<accession>A0A0D5Y7E5</accession>
<protein>
    <submittedName>
        <fullName evidence="1">Uncharacterized protein</fullName>
    </submittedName>
</protein>
<dbReference type="KEGG" id="pcz:PCL1606_54940"/>
<reference evidence="1 2" key="1">
    <citation type="journal article" date="2015" name="Mol. Plant Microbe Interact.">
        <title>Comparative Genomic Analysis of Pseudomonas chlororaphis PCL1606 Reveals New Insight into Antifungal Compounds Involved in Biocontrol.</title>
        <authorList>
            <person name="Calderon C.E."/>
            <person name="Ramos C."/>
            <person name="de Vicente A."/>
            <person name="Cazorla F.M."/>
        </authorList>
    </citation>
    <scope>NUCLEOTIDE SEQUENCE [LARGE SCALE GENOMIC DNA]</scope>
    <source>
        <strain evidence="1 2">PCL1606</strain>
    </source>
</reference>
<dbReference type="AlphaFoldDB" id="A0A0D5Y7E5"/>
<proteinExistence type="predicted"/>
<dbReference type="Proteomes" id="UP000032748">
    <property type="component" value="Chromosome"/>
</dbReference>
<name>A0A0D5Y7E5_9PSED</name>
<evidence type="ECO:0000313" key="1">
    <source>
        <dbReference type="EMBL" id="AKA26939.1"/>
    </source>
</evidence>
<evidence type="ECO:0000313" key="2">
    <source>
        <dbReference type="Proteomes" id="UP000032748"/>
    </source>
</evidence>